<dbReference type="GeneID" id="87947455"/>
<gene>
    <name evidence="6" type="ORF">CDEST_10955</name>
</gene>
<proteinExistence type="predicted"/>
<evidence type="ECO:0000313" key="6">
    <source>
        <dbReference type="EMBL" id="WQF85941.1"/>
    </source>
</evidence>
<keyword evidence="3 5" id="KW-1133">Transmembrane helix</keyword>
<evidence type="ECO:0000256" key="5">
    <source>
        <dbReference type="SAM" id="Phobius"/>
    </source>
</evidence>
<evidence type="ECO:0000256" key="1">
    <source>
        <dbReference type="ARBA" id="ARBA00004141"/>
    </source>
</evidence>
<dbReference type="EMBL" id="CP137311">
    <property type="protein sequence ID" value="WQF85941.1"/>
    <property type="molecule type" value="Genomic_DNA"/>
</dbReference>
<dbReference type="Proteomes" id="UP001322277">
    <property type="component" value="Chromosome 7"/>
</dbReference>
<sequence>MPLHQRPQFTAAFGTAAGISQYIFLTLDSVFVEKAAWCMIRLFFTLGCGPRLTAGRMVFLNQSSHGRCDIHCCAFLAEASTPCKETRGFFQILDLVGTLPLIPWIIRAELGTHGISMACPFWLMFLLFSMLFIKLYYIPIWFQAVDNHSANQSGIDLLASSKSLAVATTSSGFLSSYIGYYDTQLIASSVISSLGAG</sequence>
<keyword evidence="2 5" id="KW-0812">Transmembrane</keyword>
<evidence type="ECO:0000256" key="3">
    <source>
        <dbReference type="ARBA" id="ARBA00022989"/>
    </source>
</evidence>
<reference evidence="7" key="1">
    <citation type="journal article" date="2023" name="bioRxiv">
        <title>Complete genome of the Medicago anthracnose fungus, Colletotrichum destructivum, reveals a mini-chromosome-like region within a core chromosome.</title>
        <authorList>
            <person name="Lapalu N."/>
            <person name="Simon A."/>
            <person name="Lu A."/>
            <person name="Plaumann P.-L."/>
            <person name="Amselem J."/>
            <person name="Pigne S."/>
            <person name="Auger A."/>
            <person name="Koch C."/>
            <person name="Dallery J.-F."/>
            <person name="O'Connell R.J."/>
        </authorList>
    </citation>
    <scope>NUCLEOTIDE SEQUENCE [LARGE SCALE GENOMIC DNA]</scope>
    <source>
        <strain evidence="7">CBS 520.97</strain>
    </source>
</reference>
<organism evidence="6 7">
    <name type="scientific">Colletotrichum destructivum</name>
    <dbReference type="NCBI Taxonomy" id="34406"/>
    <lineage>
        <taxon>Eukaryota</taxon>
        <taxon>Fungi</taxon>
        <taxon>Dikarya</taxon>
        <taxon>Ascomycota</taxon>
        <taxon>Pezizomycotina</taxon>
        <taxon>Sordariomycetes</taxon>
        <taxon>Hypocreomycetidae</taxon>
        <taxon>Glomerellales</taxon>
        <taxon>Glomerellaceae</taxon>
        <taxon>Colletotrichum</taxon>
        <taxon>Colletotrichum destructivum species complex</taxon>
    </lineage>
</organism>
<dbReference type="PANTHER" id="PTHR23501:SF198">
    <property type="entry name" value="AZOLE RESISTANCE PROTEIN 1-RELATED"/>
    <property type="match status" value="1"/>
</dbReference>
<comment type="subcellular location">
    <subcellularLocation>
        <location evidence="1">Membrane</location>
        <topology evidence="1">Multi-pass membrane protein</topology>
    </subcellularLocation>
</comment>
<dbReference type="GO" id="GO:0005886">
    <property type="term" value="C:plasma membrane"/>
    <property type="evidence" value="ECO:0007669"/>
    <property type="project" value="TreeGrafter"/>
</dbReference>
<dbReference type="GO" id="GO:0022857">
    <property type="term" value="F:transmembrane transporter activity"/>
    <property type="evidence" value="ECO:0007669"/>
    <property type="project" value="TreeGrafter"/>
</dbReference>
<dbReference type="RefSeq" id="XP_062783162.1">
    <property type="nucleotide sequence ID" value="XM_062927111.1"/>
</dbReference>
<accession>A0AAX4IRR0</accession>
<dbReference type="AlphaFoldDB" id="A0AAX4IRR0"/>
<protein>
    <submittedName>
        <fullName evidence="6">Uncharacterized protein</fullName>
    </submittedName>
</protein>
<keyword evidence="4 5" id="KW-0472">Membrane</keyword>
<dbReference type="PANTHER" id="PTHR23501">
    <property type="entry name" value="MAJOR FACILITATOR SUPERFAMILY"/>
    <property type="match status" value="1"/>
</dbReference>
<dbReference type="KEGG" id="cdet:87947455"/>
<name>A0AAX4IRR0_9PEZI</name>
<feature type="transmembrane region" description="Helical" evidence="5">
    <location>
        <begin position="112"/>
        <end position="133"/>
    </location>
</feature>
<keyword evidence="7" id="KW-1185">Reference proteome</keyword>
<feature type="transmembrane region" description="Helical" evidence="5">
    <location>
        <begin position="88"/>
        <end position="106"/>
    </location>
</feature>
<evidence type="ECO:0000256" key="4">
    <source>
        <dbReference type="ARBA" id="ARBA00023136"/>
    </source>
</evidence>
<evidence type="ECO:0000256" key="2">
    <source>
        <dbReference type="ARBA" id="ARBA00022692"/>
    </source>
</evidence>
<evidence type="ECO:0000313" key="7">
    <source>
        <dbReference type="Proteomes" id="UP001322277"/>
    </source>
</evidence>